<proteinExistence type="predicted"/>
<evidence type="ECO:0000256" key="1">
    <source>
        <dbReference type="SAM" id="MobiDB-lite"/>
    </source>
</evidence>
<dbReference type="EMBL" id="LCBX01000049">
    <property type="protein sequence ID" value="KKS19399.1"/>
    <property type="molecule type" value="Genomic_DNA"/>
</dbReference>
<name>A0A0G0X2Y5_UNCKA</name>
<reference evidence="2 3" key="1">
    <citation type="journal article" date="2015" name="Nature">
        <title>rRNA introns, odd ribosomes, and small enigmatic genomes across a large radiation of phyla.</title>
        <authorList>
            <person name="Brown C.T."/>
            <person name="Hug L.A."/>
            <person name="Thomas B.C."/>
            <person name="Sharon I."/>
            <person name="Castelle C.J."/>
            <person name="Singh A."/>
            <person name="Wilkins M.J."/>
            <person name="Williams K.H."/>
            <person name="Banfield J.F."/>
        </authorList>
    </citation>
    <scope>NUCLEOTIDE SEQUENCE [LARGE SCALE GENOMIC DNA]</scope>
</reference>
<gene>
    <name evidence="2" type="ORF">UU77_C0049G0002</name>
</gene>
<organism evidence="2 3">
    <name type="scientific">candidate division WWE3 bacterium GW2011_GWC1_41_7</name>
    <dbReference type="NCBI Taxonomy" id="1619119"/>
    <lineage>
        <taxon>Bacteria</taxon>
        <taxon>Katanobacteria</taxon>
    </lineage>
</organism>
<comment type="caution">
    <text evidence="2">The sequence shown here is derived from an EMBL/GenBank/DDBJ whole genome shotgun (WGS) entry which is preliminary data.</text>
</comment>
<evidence type="ECO:0000313" key="3">
    <source>
        <dbReference type="Proteomes" id="UP000034507"/>
    </source>
</evidence>
<evidence type="ECO:0000313" key="2">
    <source>
        <dbReference type="EMBL" id="KKS19399.1"/>
    </source>
</evidence>
<accession>A0A0G0X2Y5</accession>
<protein>
    <submittedName>
        <fullName evidence="2">Uncharacterized protein</fullName>
    </submittedName>
</protein>
<dbReference type="AlphaFoldDB" id="A0A0G0X2Y5"/>
<sequence>MNTIVFSLRARLLVVILAMFLWISACSFTNPGTPPESTEIGVPFTEQVVQNTTESPDSDIVIATESATFLPAVTNQDPTPEPTTVPAPVEVEDPSTPGRSDKVVWESNGVQLTERDVYSVLVDLDVSDLPQLLDDGLMKRAKKDEFKLTYQDIKVEVSFAPITSSGKEEYGGLFSIFAIDDIRLSVAYDSLFYHELTHFFQAVALINKFPSINHREFFLWTYEKDNPYRFLGEAMSSYMECTRNNTGNDYCGTWESMFSGQDTGTAYPSSLPGWNEWEHFIVQDYRDWHDNELGE</sequence>
<feature type="region of interest" description="Disordered" evidence="1">
    <location>
        <begin position="72"/>
        <end position="99"/>
    </location>
</feature>
<dbReference type="Proteomes" id="UP000034507">
    <property type="component" value="Unassembled WGS sequence"/>
</dbReference>